<dbReference type="EMBL" id="CP067089">
    <property type="protein sequence ID" value="QQO11415.1"/>
    <property type="molecule type" value="Genomic_DNA"/>
</dbReference>
<evidence type="ECO:0000256" key="8">
    <source>
        <dbReference type="ARBA" id="ARBA00022679"/>
    </source>
</evidence>
<comment type="pathway">
    <text evidence="2">Phospholipid metabolism; CDP-diacylglycerol biosynthesis; CDP-diacylglycerol from sn-glycerol 3-phosphate: step 2/3.</text>
</comment>
<evidence type="ECO:0000256" key="5">
    <source>
        <dbReference type="ARBA" id="ARBA00013211"/>
    </source>
</evidence>
<keyword evidence="11" id="KW-1208">Phospholipid metabolism</keyword>
<keyword evidence="11" id="KW-0594">Phospholipid biosynthesis</keyword>
<evidence type="ECO:0000256" key="7">
    <source>
        <dbReference type="ARBA" id="ARBA00022516"/>
    </source>
</evidence>
<evidence type="ECO:0000313" key="14">
    <source>
        <dbReference type="EMBL" id="QQO11415.1"/>
    </source>
</evidence>
<evidence type="ECO:0000256" key="6">
    <source>
        <dbReference type="ARBA" id="ARBA00016139"/>
    </source>
</evidence>
<dbReference type="GO" id="GO:0003841">
    <property type="term" value="F:1-acylglycerol-3-phosphate O-acyltransferase activity"/>
    <property type="evidence" value="ECO:0007669"/>
    <property type="project" value="UniProtKB-UniRule"/>
</dbReference>
<dbReference type="SMART" id="SM00563">
    <property type="entry name" value="PlsC"/>
    <property type="match status" value="1"/>
</dbReference>
<name>A0A7T7XS13_9SPIR</name>
<keyword evidence="8 11" id="KW-0808">Transferase</keyword>
<dbReference type="PANTHER" id="PTHR10434">
    <property type="entry name" value="1-ACYL-SN-GLYCEROL-3-PHOSPHATE ACYLTRANSFERASE"/>
    <property type="match status" value="1"/>
</dbReference>
<evidence type="ECO:0000256" key="3">
    <source>
        <dbReference type="ARBA" id="ARBA00005189"/>
    </source>
</evidence>
<dbReference type="Proteomes" id="UP000595917">
    <property type="component" value="Chromosome"/>
</dbReference>
<proteinExistence type="inferred from homology"/>
<keyword evidence="7 11" id="KW-0444">Lipid biosynthesis</keyword>
<dbReference type="PANTHER" id="PTHR10434:SF64">
    <property type="entry name" value="1-ACYL-SN-GLYCEROL-3-PHOSPHATE ACYLTRANSFERASE-RELATED"/>
    <property type="match status" value="1"/>
</dbReference>
<accession>A0A7T7XS13</accession>
<sequence>MIFLVPFGVVCFILSLLGLRKPMSLAMYRIAQGWAKSIIVLIGCKFTIVGQENIPKKTGICFVSNHVGYFDIVLSLASFGRPFGFIAKRELMFIPFLNIWVWLLGGYFIDRKNLRKALRTINAGIERIKNGGAMVIFPEGTRSKGRGLLPFRSGSLKLATQARAPIVPVAITGSYDVFEKTGRAQAVPVRVVFSKPIETADLTPEQRKIHLSDQVHEIIEKALAAPMEGPVKELS</sequence>
<gene>
    <name evidence="14" type="ORF">JFL75_15365</name>
</gene>
<evidence type="ECO:0000313" key="15">
    <source>
        <dbReference type="Proteomes" id="UP000595917"/>
    </source>
</evidence>
<keyword evidence="10 11" id="KW-0012">Acyltransferase</keyword>
<evidence type="ECO:0000256" key="11">
    <source>
        <dbReference type="RuleBase" id="RU361267"/>
    </source>
</evidence>
<feature type="transmembrane region" description="Helical" evidence="12">
    <location>
        <begin position="91"/>
        <end position="109"/>
    </location>
</feature>
<dbReference type="AlphaFoldDB" id="A0A7T7XS13"/>
<dbReference type="GO" id="GO:0006654">
    <property type="term" value="P:phosphatidic acid biosynthetic process"/>
    <property type="evidence" value="ECO:0007669"/>
    <property type="project" value="TreeGrafter"/>
</dbReference>
<comment type="similarity">
    <text evidence="4 11">Belongs to the 1-acyl-sn-glycerol-3-phosphate acyltransferase family.</text>
</comment>
<dbReference type="SUPFAM" id="SSF69593">
    <property type="entry name" value="Glycerol-3-phosphate (1)-acyltransferase"/>
    <property type="match status" value="1"/>
</dbReference>
<reference evidence="14" key="1">
    <citation type="submission" date="2021-01" db="EMBL/GenBank/DDBJ databases">
        <title>Description of Breznakiella homolactica.</title>
        <authorList>
            <person name="Song Y."/>
            <person name="Brune A."/>
        </authorList>
    </citation>
    <scope>NUCLEOTIDE SEQUENCE</scope>
    <source>
        <strain evidence="14">RmG30</strain>
    </source>
</reference>
<protein>
    <recommendedName>
        <fullName evidence="6 11">1-acyl-sn-glycerol-3-phosphate acyltransferase</fullName>
        <ecNumber evidence="5 11">2.3.1.51</ecNumber>
    </recommendedName>
</protein>
<comment type="domain">
    <text evidence="11">The HXXXXD motif is essential for acyltransferase activity and may constitute the binding site for the phosphate moiety of the glycerol-3-phosphate.</text>
</comment>
<dbReference type="InterPro" id="IPR004552">
    <property type="entry name" value="AGP_acyltrans"/>
</dbReference>
<keyword evidence="12" id="KW-0472">Membrane</keyword>
<evidence type="ECO:0000256" key="12">
    <source>
        <dbReference type="SAM" id="Phobius"/>
    </source>
</evidence>
<keyword evidence="12" id="KW-1133">Transmembrane helix</keyword>
<comment type="pathway">
    <text evidence="3">Lipid metabolism.</text>
</comment>
<dbReference type="Pfam" id="PF01553">
    <property type="entry name" value="Acyltransferase"/>
    <property type="match status" value="1"/>
</dbReference>
<evidence type="ECO:0000259" key="13">
    <source>
        <dbReference type="SMART" id="SM00563"/>
    </source>
</evidence>
<evidence type="ECO:0000256" key="1">
    <source>
        <dbReference type="ARBA" id="ARBA00001141"/>
    </source>
</evidence>
<feature type="domain" description="Phospholipid/glycerol acyltransferase" evidence="13">
    <location>
        <begin position="60"/>
        <end position="174"/>
    </location>
</feature>
<dbReference type="EC" id="2.3.1.51" evidence="5 11"/>
<evidence type="ECO:0000256" key="2">
    <source>
        <dbReference type="ARBA" id="ARBA00004728"/>
    </source>
</evidence>
<comment type="catalytic activity">
    <reaction evidence="1 11">
        <text>a 1-acyl-sn-glycero-3-phosphate + an acyl-CoA = a 1,2-diacyl-sn-glycero-3-phosphate + CoA</text>
        <dbReference type="Rhea" id="RHEA:19709"/>
        <dbReference type="ChEBI" id="CHEBI:57287"/>
        <dbReference type="ChEBI" id="CHEBI:57970"/>
        <dbReference type="ChEBI" id="CHEBI:58342"/>
        <dbReference type="ChEBI" id="CHEBI:58608"/>
        <dbReference type="EC" id="2.3.1.51"/>
    </reaction>
</comment>
<evidence type="ECO:0000256" key="4">
    <source>
        <dbReference type="ARBA" id="ARBA00008655"/>
    </source>
</evidence>
<dbReference type="NCBIfam" id="TIGR00530">
    <property type="entry name" value="AGP_acyltrn"/>
    <property type="match status" value="1"/>
</dbReference>
<keyword evidence="15" id="KW-1185">Reference proteome</keyword>
<evidence type="ECO:0000256" key="10">
    <source>
        <dbReference type="ARBA" id="ARBA00023315"/>
    </source>
</evidence>
<organism evidence="14 15">
    <name type="scientific">Breznakiella homolactica</name>
    <dbReference type="NCBI Taxonomy" id="2798577"/>
    <lineage>
        <taxon>Bacteria</taxon>
        <taxon>Pseudomonadati</taxon>
        <taxon>Spirochaetota</taxon>
        <taxon>Spirochaetia</taxon>
        <taxon>Spirochaetales</taxon>
        <taxon>Breznakiellaceae</taxon>
        <taxon>Breznakiella</taxon>
    </lineage>
</organism>
<dbReference type="GO" id="GO:0016020">
    <property type="term" value="C:membrane"/>
    <property type="evidence" value="ECO:0007669"/>
    <property type="project" value="InterPro"/>
</dbReference>
<keyword evidence="9 11" id="KW-0443">Lipid metabolism</keyword>
<dbReference type="CDD" id="cd07989">
    <property type="entry name" value="LPLAT_AGPAT-like"/>
    <property type="match status" value="1"/>
</dbReference>
<dbReference type="KEGG" id="bhc:JFL75_15365"/>
<evidence type="ECO:0000256" key="9">
    <source>
        <dbReference type="ARBA" id="ARBA00023098"/>
    </source>
</evidence>
<keyword evidence="12" id="KW-0812">Transmembrane</keyword>
<dbReference type="InterPro" id="IPR002123">
    <property type="entry name" value="Plipid/glycerol_acylTrfase"/>
</dbReference>